<dbReference type="InterPro" id="IPR056862">
    <property type="entry name" value="VWA7_N"/>
</dbReference>
<keyword evidence="5" id="KW-0472">Membrane</keyword>
<keyword evidence="2" id="KW-0964">Secreted</keyword>
<evidence type="ECO:0000313" key="9">
    <source>
        <dbReference type="Proteomes" id="UP000507470"/>
    </source>
</evidence>
<keyword evidence="5" id="KW-1133">Transmembrane helix</keyword>
<dbReference type="Proteomes" id="UP000507470">
    <property type="component" value="Unassembled WGS sequence"/>
</dbReference>
<organism evidence="8 9">
    <name type="scientific">Mytilus coruscus</name>
    <name type="common">Sea mussel</name>
    <dbReference type="NCBI Taxonomy" id="42192"/>
    <lineage>
        <taxon>Eukaryota</taxon>
        <taxon>Metazoa</taxon>
        <taxon>Spiralia</taxon>
        <taxon>Lophotrochozoa</taxon>
        <taxon>Mollusca</taxon>
        <taxon>Bivalvia</taxon>
        <taxon>Autobranchia</taxon>
        <taxon>Pteriomorphia</taxon>
        <taxon>Mytilida</taxon>
        <taxon>Mytiloidea</taxon>
        <taxon>Mytilidae</taxon>
        <taxon>Mytilinae</taxon>
        <taxon>Mytilus</taxon>
    </lineage>
</organism>
<comment type="subcellular location">
    <subcellularLocation>
        <location evidence="1">Secreted</location>
    </subcellularLocation>
</comment>
<name>A0A6J8CF63_MYTCO</name>
<feature type="compositionally biased region" description="Basic residues" evidence="4">
    <location>
        <begin position="906"/>
        <end position="918"/>
    </location>
</feature>
<protein>
    <submittedName>
        <fullName evidence="8">Uncharacterized protein</fullName>
    </submittedName>
</protein>
<dbReference type="OrthoDB" id="6101840at2759"/>
<evidence type="ECO:0000256" key="3">
    <source>
        <dbReference type="ARBA" id="ARBA00022729"/>
    </source>
</evidence>
<dbReference type="PANTHER" id="PTHR14905:SF7">
    <property type="entry name" value="VON WILLEBRAND FACTOR A DOMAIN-CONTAINING PROTEIN 7"/>
    <property type="match status" value="1"/>
</dbReference>
<evidence type="ECO:0000256" key="5">
    <source>
        <dbReference type="SAM" id="Phobius"/>
    </source>
</evidence>
<accession>A0A6J8CF63</accession>
<evidence type="ECO:0000259" key="6">
    <source>
        <dbReference type="Pfam" id="PF25106"/>
    </source>
</evidence>
<dbReference type="AlphaFoldDB" id="A0A6J8CF63"/>
<evidence type="ECO:0000259" key="7">
    <source>
        <dbReference type="Pfam" id="PF25107"/>
    </source>
</evidence>
<gene>
    <name evidence="8" type="ORF">MCOR_29799</name>
</gene>
<evidence type="ECO:0000256" key="1">
    <source>
        <dbReference type="ARBA" id="ARBA00004613"/>
    </source>
</evidence>
<evidence type="ECO:0000256" key="4">
    <source>
        <dbReference type="SAM" id="MobiDB-lite"/>
    </source>
</evidence>
<dbReference type="EMBL" id="CACVKT020005429">
    <property type="protein sequence ID" value="CAC5395103.1"/>
    <property type="molecule type" value="Genomic_DNA"/>
</dbReference>
<evidence type="ECO:0000313" key="8">
    <source>
        <dbReference type="EMBL" id="CAC5395103.1"/>
    </source>
</evidence>
<dbReference type="PANTHER" id="PTHR14905">
    <property type="entry name" value="NG37"/>
    <property type="match status" value="1"/>
</dbReference>
<keyword evidence="5" id="KW-0812">Transmembrane</keyword>
<reference evidence="8 9" key="1">
    <citation type="submission" date="2020-06" db="EMBL/GenBank/DDBJ databases">
        <authorList>
            <person name="Li R."/>
            <person name="Bekaert M."/>
        </authorList>
    </citation>
    <scope>NUCLEOTIDE SEQUENCE [LARGE SCALE GENOMIC DNA]</scope>
    <source>
        <strain evidence="9">wild</strain>
    </source>
</reference>
<keyword evidence="9" id="KW-1185">Reference proteome</keyword>
<feature type="domain" description="VWA7 N-terminal" evidence="7">
    <location>
        <begin position="96"/>
        <end position="325"/>
    </location>
</feature>
<keyword evidence="3" id="KW-0732">Signal</keyword>
<feature type="domain" description="Hemicentin-1-like von Willebrand factor A" evidence="6">
    <location>
        <begin position="336"/>
        <end position="418"/>
    </location>
</feature>
<feature type="region of interest" description="Disordered" evidence="4">
    <location>
        <begin position="895"/>
        <end position="918"/>
    </location>
</feature>
<dbReference type="InterPro" id="IPR052577">
    <property type="entry name" value="VWA7"/>
</dbReference>
<sequence length="918" mass="101391">MRMSSYHGKFYIHIDNVTLKDFKKKAVFEMTFYLHFRDICFLLTFLSYASGFSINEYSNPTGYTHENITRGALDRVASIYIATILKPGRFDLQNQTTREILKQYFDEVKSASKIYDLAVDDIVRGLENAQGKVRTSAKYSMNNEMITEGNIYLNAKRSQVEILSRDSSPDWSVVRMVVGDYLYTLQDFYSNTNWVELGGGTLNSLGWNDTLGIPVAADNQATCRSCHAFNGTLNGTCHGNIIARHVLTSGYIDHSETATGGVKVYNSMWANGEGKCSHGGRYDASRFLPATGGINKETSSTVLSPHYYLHSKAGKIATDATTEFFIRNASKTTYRVSKDGEEVKRWLNALTVDGGGDCPEYAMSGIKTAMQHARNGSCVFFFTDADPKDPELRNDVVNLIRTKNLHLVSFITGQCDGELLQSSTSKNGTPTVEEDHLDVLLNLKKNMAITYVNIYTTSVSSRSLNITVDSHISAFTVEIKGASSKPSSALYRPIGTIETFSGKSSFNDIGRSTYIMSIVSPVPGIWMLKNMNSETWTVTVKQQGDIEFTYQFLEDVHGSLLSIHGTPLAGSALTLLVKVTDLSPSDSLVYGILLDEMGTEITRMRLAQSSQGRKRKGIATFNVPNQAFKIAIEGTEKGNVFRRQSKELIHPASVSLQILKSDGNLYIDKDTTVICNVTNKGSTDETYQVQFTDTAGFTDSTVPATVRAGIILTTSLLLGGKEIQQLQTVFMVQPKIPPTIIINYKSSVCIPSVLNYFNCSKEFINITATVETSSLNLYYTKPRLDLKMSNSSGKYVLSFSGTCCSPKFSWFVSDSDSQVTEKHFDFTNGHSFSTVIPVKTSHLTEVTKTSNYKAVYYGIGGAVAACVITVAIILVIVKANGKAASKVSNTKMTDLSEDVVENPRPRMPRSHLQQFHKK</sequence>
<dbReference type="Pfam" id="PF25107">
    <property type="entry name" value="VWA7_N"/>
    <property type="match status" value="1"/>
</dbReference>
<dbReference type="Pfam" id="PF25106">
    <property type="entry name" value="VWA_4"/>
    <property type="match status" value="1"/>
</dbReference>
<evidence type="ECO:0000256" key="2">
    <source>
        <dbReference type="ARBA" id="ARBA00022525"/>
    </source>
</evidence>
<feature type="transmembrane region" description="Helical" evidence="5">
    <location>
        <begin position="854"/>
        <end position="877"/>
    </location>
</feature>
<dbReference type="InterPro" id="IPR056861">
    <property type="entry name" value="HMCN1-like_VWA"/>
</dbReference>
<proteinExistence type="predicted"/>